<keyword evidence="4" id="KW-1185">Reference proteome</keyword>
<accession>A0A1H2VVP1</accession>
<organism evidence="3 4">
    <name type="scientific">Alicyclobacillus hesperidum</name>
    <dbReference type="NCBI Taxonomy" id="89784"/>
    <lineage>
        <taxon>Bacteria</taxon>
        <taxon>Bacillati</taxon>
        <taxon>Bacillota</taxon>
        <taxon>Bacilli</taxon>
        <taxon>Bacillales</taxon>
        <taxon>Alicyclobacillaceae</taxon>
        <taxon>Alicyclobacillus</taxon>
    </lineage>
</organism>
<dbReference type="EMBL" id="BSRA01000010">
    <property type="protein sequence ID" value="GLV14282.1"/>
    <property type="molecule type" value="Genomic_DNA"/>
</dbReference>
<feature type="region of interest" description="Disordered" evidence="1">
    <location>
        <begin position="30"/>
        <end position="54"/>
    </location>
</feature>
<protein>
    <submittedName>
        <fullName evidence="3">Uncharacterized protein</fullName>
    </submittedName>
</protein>
<gene>
    <name evidence="2" type="ORF">Heshes_19660</name>
    <name evidence="3" type="ORF">SAMN04489725_11241</name>
</gene>
<dbReference type="RefSeq" id="WP_006445974.1">
    <property type="nucleotide sequence ID" value="NZ_BSRA01000010.1"/>
</dbReference>
<proteinExistence type="predicted"/>
<evidence type="ECO:0000313" key="2">
    <source>
        <dbReference type="EMBL" id="GLV14282.1"/>
    </source>
</evidence>
<name>A0A1H2VVP1_9BACL</name>
<dbReference type="AlphaFoldDB" id="A0A1H2VVP1"/>
<dbReference type="STRING" id="89784.SAMN04489725_11241"/>
<reference evidence="4" key="2">
    <citation type="submission" date="2016-10" db="EMBL/GenBank/DDBJ databases">
        <authorList>
            <person name="Varghese N."/>
        </authorList>
    </citation>
    <scope>NUCLEOTIDE SEQUENCE [LARGE SCALE GENOMIC DNA]</scope>
    <source>
        <strain evidence="4">DSM 12489</strain>
    </source>
</reference>
<reference evidence="3" key="1">
    <citation type="submission" date="2016-10" db="EMBL/GenBank/DDBJ databases">
        <authorList>
            <person name="de Groot N.N."/>
        </authorList>
    </citation>
    <scope>NUCLEOTIDE SEQUENCE [LARGE SCALE GENOMIC DNA]</scope>
    <source>
        <strain evidence="3">DSM 12489</strain>
    </source>
</reference>
<evidence type="ECO:0000313" key="3">
    <source>
        <dbReference type="EMBL" id="SDW72307.1"/>
    </source>
</evidence>
<dbReference type="EMBL" id="FNOJ01000012">
    <property type="protein sequence ID" value="SDW72307.1"/>
    <property type="molecule type" value="Genomic_DNA"/>
</dbReference>
<reference evidence="2" key="3">
    <citation type="submission" date="2023-02" db="EMBL/GenBank/DDBJ databases">
        <title>Proposal of a novel subspecies: Alicyclobacillus hesperidum subspecies aegle.</title>
        <authorList>
            <person name="Goto K."/>
            <person name="Fujii T."/>
            <person name="Yasui K."/>
            <person name="Mochida K."/>
            <person name="Kato-Tanaka Y."/>
            <person name="Morohoshi S."/>
            <person name="An S.Y."/>
            <person name="Kasai H."/>
            <person name="Yokota A."/>
        </authorList>
    </citation>
    <scope>NUCLEOTIDE SEQUENCE</scope>
    <source>
        <strain evidence="2">DSM 12766</strain>
    </source>
</reference>
<dbReference type="Proteomes" id="UP000182589">
    <property type="component" value="Unassembled WGS sequence"/>
</dbReference>
<evidence type="ECO:0000313" key="4">
    <source>
        <dbReference type="Proteomes" id="UP000182589"/>
    </source>
</evidence>
<evidence type="ECO:0000256" key="1">
    <source>
        <dbReference type="SAM" id="MobiDB-lite"/>
    </source>
</evidence>
<sequence length="78" mass="8711">MHEAEPNQRLERIRAVLEEAYRDAMARMGMPESNAEETDPAASTAGSETKPRRRLVWAFQKQTLVEGRANGQEGGIVL</sequence>
<dbReference type="Proteomes" id="UP001157137">
    <property type="component" value="Unassembled WGS sequence"/>
</dbReference>